<dbReference type="Gene3D" id="3.40.50.150">
    <property type="entry name" value="Vaccinia Virus protein VP39"/>
    <property type="match status" value="1"/>
</dbReference>
<gene>
    <name evidence="2" type="ORF">GRI48_13545</name>
</gene>
<dbReference type="GO" id="GO:0032259">
    <property type="term" value="P:methylation"/>
    <property type="evidence" value="ECO:0007669"/>
    <property type="project" value="UniProtKB-KW"/>
</dbReference>
<name>A0A844YKJ5_9SPHN</name>
<dbReference type="InterPro" id="IPR013216">
    <property type="entry name" value="Methyltransf_11"/>
</dbReference>
<dbReference type="SUPFAM" id="SSF53335">
    <property type="entry name" value="S-adenosyl-L-methionine-dependent methyltransferases"/>
    <property type="match status" value="1"/>
</dbReference>
<dbReference type="PANTHER" id="PTHR43591">
    <property type="entry name" value="METHYLTRANSFERASE"/>
    <property type="match status" value="1"/>
</dbReference>
<evidence type="ECO:0000313" key="2">
    <source>
        <dbReference type="EMBL" id="MXO64025.1"/>
    </source>
</evidence>
<feature type="domain" description="Methyltransferase type 11" evidence="1">
    <location>
        <begin position="56"/>
        <end position="148"/>
    </location>
</feature>
<keyword evidence="2" id="KW-0808">Transferase</keyword>
<protein>
    <submittedName>
        <fullName evidence="2">Methyltransferase domain-containing protein</fullName>
    </submittedName>
</protein>
<dbReference type="Proteomes" id="UP000445582">
    <property type="component" value="Unassembled WGS sequence"/>
</dbReference>
<dbReference type="EMBL" id="WTYN01000005">
    <property type="protein sequence ID" value="MXO64025.1"/>
    <property type="molecule type" value="Genomic_DNA"/>
</dbReference>
<organism evidence="2 3">
    <name type="scientific">Qipengyuania oceanensis</name>
    <dbReference type="NCBI Taxonomy" id="1463597"/>
    <lineage>
        <taxon>Bacteria</taxon>
        <taxon>Pseudomonadati</taxon>
        <taxon>Pseudomonadota</taxon>
        <taxon>Alphaproteobacteria</taxon>
        <taxon>Sphingomonadales</taxon>
        <taxon>Erythrobacteraceae</taxon>
        <taxon>Qipengyuania</taxon>
    </lineage>
</organism>
<evidence type="ECO:0000259" key="1">
    <source>
        <dbReference type="Pfam" id="PF08241"/>
    </source>
</evidence>
<keyword evidence="2" id="KW-0489">Methyltransferase</keyword>
<evidence type="ECO:0000313" key="3">
    <source>
        <dbReference type="Proteomes" id="UP000445582"/>
    </source>
</evidence>
<accession>A0A844YKJ5</accession>
<reference evidence="2 3" key="1">
    <citation type="submission" date="2019-12" db="EMBL/GenBank/DDBJ databases">
        <title>Genomic-based taxomic classification of the family Erythrobacteraceae.</title>
        <authorList>
            <person name="Xu L."/>
        </authorList>
    </citation>
    <scope>NUCLEOTIDE SEQUENCE [LARGE SCALE GENOMIC DNA]</scope>
    <source>
        <strain evidence="2 3">MCCC 1A09965</strain>
    </source>
</reference>
<dbReference type="CDD" id="cd02440">
    <property type="entry name" value="AdoMet_MTases"/>
    <property type="match status" value="1"/>
</dbReference>
<proteinExistence type="predicted"/>
<dbReference type="OrthoDB" id="9777638at2"/>
<dbReference type="InterPro" id="IPR029063">
    <property type="entry name" value="SAM-dependent_MTases_sf"/>
</dbReference>
<dbReference type="AlphaFoldDB" id="A0A844YKJ5"/>
<sequence>MKNYVTQPHWSNFDDMWLSNYDDANYGSSLSALVLGRTHSLIEKDNRLEPRYPTVLEIGAGTMAHFNSVRHDFDRYIASDGSPGVVEWLKQHEWDPRVEVLQVEGATLPFDDDSIDRLIATHVLEHVNDPVEALREWTRVLKPGGVLSLILPCDPGVLWRLGRVLGPRKQGLKAGLPYDYYMAIEHRNPIHNLRHVVGFHFPERTEKWWPLGIASPDLNLIYGVNCYV</sequence>
<dbReference type="GO" id="GO:0008757">
    <property type="term" value="F:S-adenosylmethionine-dependent methyltransferase activity"/>
    <property type="evidence" value="ECO:0007669"/>
    <property type="project" value="InterPro"/>
</dbReference>
<keyword evidence="3" id="KW-1185">Reference proteome</keyword>
<dbReference type="Pfam" id="PF08241">
    <property type="entry name" value="Methyltransf_11"/>
    <property type="match status" value="1"/>
</dbReference>
<dbReference type="PANTHER" id="PTHR43591:SF24">
    <property type="entry name" value="2-METHOXY-6-POLYPRENYL-1,4-BENZOQUINOL METHYLASE, MITOCHONDRIAL"/>
    <property type="match status" value="1"/>
</dbReference>
<comment type="caution">
    <text evidence="2">The sequence shown here is derived from an EMBL/GenBank/DDBJ whole genome shotgun (WGS) entry which is preliminary data.</text>
</comment>